<evidence type="ECO:0000256" key="1">
    <source>
        <dbReference type="ARBA" id="ARBA00006484"/>
    </source>
</evidence>
<evidence type="ECO:0000256" key="3">
    <source>
        <dbReference type="SAM" id="MobiDB-lite"/>
    </source>
</evidence>
<sequence length="290" mass="31449">MTPQRSFVEPGAARTDHPAQQRRGWSPLRPFNPPITDWRGLRVWVIGASSGIGLATAEALIARGASVMVSARGAAALERLVAQHTRTGERSTVQAWPLDVTDTAAVAATARAIFAHGPLDLVLYCAGHYREMRATHMDLADMQQHLAINYSGALNVLDAVLPALIARGSGHVSLISSVAGFRGLPKSLAYGPTKAALTNLAETLYLDLEPLGLGVSVVHPGFVQTPLTAQNHFSMPALITPDLAAKAMLDGWARGTFDIHYPKRFTRWMKLLRLLPYRAYFPAVRRFTGL</sequence>
<dbReference type="AlphaFoldDB" id="A0A7Y8GTM4"/>
<dbReference type="Gene3D" id="3.40.50.720">
    <property type="entry name" value="NAD(P)-binding Rossmann-like Domain"/>
    <property type="match status" value="1"/>
</dbReference>
<gene>
    <name evidence="4" type="ORF">F3K02_03035</name>
</gene>
<comment type="caution">
    <text evidence="4">The sequence shown here is derived from an EMBL/GenBank/DDBJ whole genome shotgun (WGS) entry which is preliminary data.</text>
</comment>
<reference evidence="4 5" key="1">
    <citation type="submission" date="2019-09" db="EMBL/GenBank/DDBJ databases">
        <title>Hydrogenophaga aromatica sp. nov., isolated from a para-xylene-degrading enrichment culture.</title>
        <authorList>
            <person name="Tancsics A."/>
            <person name="Banerjee S."/>
        </authorList>
    </citation>
    <scope>NUCLEOTIDE SEQUENCE [LARGE SCALE GENOMIC DNA]</scope>
    <source>
        <strain evidence="4 5">D2P1</strain>
    </source>
</reference>
<dbReference type="GO" id="GO:0016491">
    <property type="term" value="F:oxidoreductase activity"/>
    <property type="evidence" value="ECO:0007669"/>
    <property type="project" value="UniProtKB-KW"/>
</dbReference>
<dbReference type="GO" id="GO:0016020">
    <property type="term" value="C:membrane"/>
    <property type="evidence" value="ECO:0007669"/>
    <property type="project" value="TreeGrafter"/>
</dbReference>
<dbReference type="RefSeq" id="WP_177133214.1">
    <property type="nucleotide sequence ID" value="NZ_VYGV01000004.1"/>
</dbReference>
<dbReference type="PRINTS" id="PR00081">
    <property type="entry name" value="GDHRDH"/>
</dbReference>
<dbReference type="PANTHER" id="PTHR44196:SF1">
    <property type="entry name" value="DEHYDROGENASE_REDUCTASE SDR FAMILY MEMBER 7B"/>
    <property type="match status" value="1"/>
</dbReference>
<dbReference type="EMBL" id="VYGV01000004">
    <property type="protein sequence ID" value="NWF44231.1"/>
    <property type="molecule type" value="Genomic_DNA"/>
</dbReference>
<organism evidence="4 5">
    <name type="scientific">Hydrogenophaga aromaticivorans</name>
    <dbReference type="NCBI Taxonomy" id="2610898"/>
    <lineage>
        <taxon>Bacteria</taxon>
        <taxon>Pseudomonadati</taxon>
        <taxon>Pseudomonadota</taxon>
        <taxon>Betaproteobacteria</taxon>
        <taxon>Burkholderiales</taxon>
        <taxon>Comamonadaceae</taxon>
        <taxon>Hydrogenophaga</taxon>
    </lineage>
</organism>
<protein>
    <submittedName>
        <fullName evidence="4">SDR family NAD(P)-dependent oxidoreductase</fullName>
    </submittedName>
</protein>
<dbReference type="InterPro" id="IPR036291">
    <property type="entry name" value="NAD(P)-bd_dom_sf"/>
</dbReference>
<accession>A0A7Y8GTM4</accession>
<feature type="region of interest" description="Disordered" evidence="3">
    <location>
        <begin position="1"/>
        <end position="28"/>
    </location>
</feature>
<evidence type="ECO:0000313" key="4">
    <source>
        <dbReference type="EMBL" id="NWF44231.1"/>
    </source>
</evidence>
<evidence type="ECO:0000313" key="5">
    <source>
        <dbReference type="Proteomes" id="UP000545507"/>
    </source>
</evidence>
<evidence type="ECO:0000256" key="2">
    <source>
        <dbReference type="ARBA" id="ARBA00023002"/>
    </source>
</evidence>
<dbReference type="InterPro" id="IPR002347">
    <property type="entry name" value="SDR_fam"/>
</dbReference>
<comment type="similarity">
    <text evidence="1">Belongs to the short-chain dehydrogenases/reductases (SDR) family.</text>
</comment>
<dbReference type="SUPFAM" id="SSF51735">
    <property type="entry name" value="NAD(P)-binding Rossmann-fold domains"/>
    <property type="match status" value="1"/>
</dbReference>
<keyword evidence="5" id="KW-1185">Reference proteome</keyword>
<dbReference type="Pfam" id="PF00106">
    <property type="entry name" value="adh_short"/>
    <property type="match status" value="1"/>
</dbReference>
<dbReference type="PANTHER" id="PTHR44196">
    <property type="entry name" value="DEHYDROGENASE/REDUCTASE SDR FAMILY MEMBER 7B"/>
    <property type="match status" value="1"/>
</dbReference>
<name>A0A7Y8GTM4_9BURK</name>
<proteinExistence type="inferred from homology"/>
<dbReference type="Proteomes" id="UP000545507">
    <property type="component" value="Unassembled WGS sequence"/>
</dbReference>
<keyword evidence="2" id="KW-0560">Oxidoreductase</keyword>